<evidence type="ECO:0000259" key="15">
    <source>
        <dbReference type="Pfam" id="PF00912"/>
    </source>
</evidence>
<feature type="domain" description="Glycosyl transferase family 51" evidence="15">
    <location>
        <begin position="132"/>
        <end position="297"/>
    </location>
</feature>
<gene>
    <name evidence="16" type="ORF">Q9K01_14765</name>
</gene>
<keyword evidence="13" id="KW-0812">Transmembrane</keyword>
<sequence length="751" mass="83862">MGLFDPFRRKQPEPEPASHSGYYSLHDGLGEDPAYDEWDARLDEVDRRLSGEHDSGGTYRLQREPRGAERWWQRAYWRDRRKRWWAGRIIAAALALFVLLVAWLAITAPLNKSLQPIAPPMVTLLAADGTPIARNGAVTDEPVVVSDLPPHVVEAFMAIEDRRFYDHWGVDPRGVARAVFMGVGGGSTITQQLAKFTFLTPEQTLTRKAREMLIAFWLESWLTKNEILARYLSNAYFGDNVYGLRAASMHFFYRRPENLTVSQAAMLAGLVQAPSRFNPVKHYDRAERRRLMVVDAMVAAGYLSEAEAQRLRPPALDVRLKSDLPTGTYFADWALPEARERTSGGYARQTLTTTLDSRLQSIARVVTGRPELRGAQVALVAMRPNGEVVAMIGGTDYGKSTFNRATQAKRQPGSTFKLFVYLAALRAGWDPDDRIANTAIEEGSYRPKNSRERYSESLTLREAFAQSSNVAAVRLFGEVGSEAVIETARDLGVTSALAEGDPSLALGTSTMSLLELTAAYAGVAANRYPVDPHAFAREEPNWWDRLWDGSDTLSGRVHSDMEDMLRHAINQGTGRAAMLPGPNFGKTGTTQDNRDALFVGYANDLVVGVWIGNDDNSPLDGISGGGLPAQIWKDFMRQAGGASGAPRANPTERADPGGPVEPQDVPELEDIPFEDGSRLRFEDGEMIYSTDVEGVDLDLRVGEDGMRVDSQRFEEVRRRAEEATRERIEREEERMRERYEAERQRLEEQER</sequence>
<dbReference type="Pfam" id="PF00912">
    <property type="entry name" value="Transgly"/>
    <property type="match status" value="1"/>
</dbReference>
<keyword evidence="13" id="KW-1133">Transmembrane helix</keyword>
<keyword evidence="7" id="KW-0808">Transferase</keyword>
<keyword evidence="6" id="KW-0328">Glycosyltransferase</keyword>
<evidence type="ECO:0000256" key="5">
    <source>
        <dbReference type="ARBA" id="ARBA00022670"/>
    </source>
</evidence>
<feature type="domain" description="Penicillin-binding protein transpeptidase" evidence="14">
    <location>
        <begin position="379"/>
        <end position="635"/>
    </location>
</feature>
<evidence type="ECO:0000256" key="11">
    <source>
        <dbReference type="ARBA" id="ARBA00049902"/>
    </source>
</evidence>
<comment type="caution">
    <text evidence="16">The sequence shown here is derived from an EMBL/GenBank/DDBJ whole genome shotgun (WGS) entry which is preliminary data.</text>
</comment>
<feature type="region of interest" description="Disordered" evidence="12">
    <location>
        <begin position="716"/>
        <end position="751"/>
    </location>
</feature>
<evidence type="ECO:0000256" key="7">
    <source>
        <dbReference type="ARBA" id="ARBA00022679"/>
    </source>
</evidence>
<proteinExistence type="inferred from homology"/>
<feature type="region of interest" description="Disordered" evidence="12">
    <location>
        <begin position="640"/>
        <end position="668"/>
    </location>
</feature>
<reference evidence="16 17" key="1">
    <citation type="submission" date="2023-08" db="EMBL/GenBank/DDBJ databases">
        <title>genomic of DY56.</title>
        <authorList>
            <person name="Wang Y."/>
        </authorList>
    </citation>
    <scope>NUCLEOTIDE SEQUENCE [LARGE SCALE GENOMIC DNA]</scope>
    <source>
        <strain evidence="16 17">DY56-A-20</strain>
    </source>
</reference>
<evidence type="ECO:0000256" key="4">
    <source>
        <dbReference type="ARBA" id="ARBA00022645"/>
    </source>
</evidence>
<dbReference type="Pfam" id="PF00905">
    <property type="entry name" value="Transpeptidase"/>
    <property type="match status" value="1"/>
</dbReference>
<feature type="transmembrane region" description="Helical" evidence="13">
    <location>
        <begin position="85"/>
        <end position="106"/>
    </location>
</feature>
<dbReference type="Proteomes" id="UP001235664">
    <property type="component" value="Unassembled WGS sequence"/>
</dbReference>
<dbReference type="Gene3D" id="1.10.3810.10">
    <property type="entry name" value="Biosynthetic peptidoglycan transglycosylase-like"/>
    <property type="match status" value="1"/>
</dbReference>
<organism evidence="16 17">
    <name type="scientific">Qipengyuania benthica</name>
    <dbReference type="NCBI Taxonomy" id="3067651"/>
    <lineage>
        <taxon>Bacteria</taxon>
        <taxon>Pseudomonadati</taxon>
        <taxon>Pseudomonadota</taxon>
        <taxon>Alphaproteobacteria</taxon>
        <taxon>Sphingomonadales</taxon>
        <taxon>Erythrobacteraceae</taxon>
        <taxon>Qipengyuania</taxon>
    </lineage>
</organism>
<dbReference type="InterPro" id="IPR050396">
    <property type="entry name" value="Glycosyltr_51/Transpeptidase"/>
</dbReference>
<evidence type="ECO:0000256" key="10">
    <source>
        <dbReference type="ARBA" id="ARBA00044770"/>
    </source>
</evidence>
<name>A0ABT9HC36_9SPHN</name>
<dbReference type="InterPro" id="IPR001460">
    <property type="entry name" value="PCN-bd_Tpept"/>
</dbReference>
<protein>
    <recommendedName>
        <fullName evidence="10">peptidoglycan glycosyltransferase</fullName>
        <ecNumber evidence="10">2.4.99.28</ecNumber>
    </recommendedName>
</protein>
<evidence type="ECO:0000256" key="1">
    <source>
        <dbReference type="ARBA" id="ARBA00004752"/>
    </source>
</evidence>
<dbReference type="InterPro" id="IPR036950">
    <property type="entry name" value="PBP_transglycosylase"/>
</dbReference>
<keyword evidence="13" id="KW-0472">Membrane</keyword>
<accession>A0ABT9HC36</accession>
<evidence type="ECO:0000256" key="13">
    <source>
        <dbReference type="SAM" id="Phobius"/>
    </source>
</evidence>
<dbReference type="PANTHER" id="PTHR32282:SF33">
    <property type="entry name" value="PEPTIDOGLYCAN GLYCOSYLTRANSFERASE"/>
    <property type="match status" value="1"/>
</dbReference>
<dbReference type="PANTHER" id="PTHR32282">
    <property type="entry name" value="BINDING PROTEIN TRANSPEPTIDASE, PUTATIVE-RELATED"/>
    <property type="match status" value="1"/>
</dbReference>
<keyword evidence="5" id="KW-0645">Protease</keyword>
<dbReference type="InterPro" id="IPR023346">
    <property type="entry name" value="Lysozyme-like_dom_sf"/>
</dbReference>
<evidence type="ECO:0000313" key="17">
    <source>
        <dbReference type="Proteomes" id="UP001235664"/>
    </source>
</evidence>
<feature type="compositionally biased region" description="Basic and acidic residues" evidence="12">
    <location>
        <begin position="1"/>
        <end position="13"/>
    </location>
</feature>
<dbReference type="SUPFAM" id="SSF56601">
    <property type="entry name" value="beta-lactamase/transpeptidase-like"/>
    <property type="match status" value="1"/>
</dbReference>
<dbReference type="EMBL" id="JAVAIL010000007">
    <property type="protein sequence ID" value="MDP4540887.1"/>
    <property type="molecule type" value="Genomic_DNA"/>
</dbReference>
<evidence type="ECO:0000256" key="3">
    <source>
        <dbReference type="ARBA" id="ARBA00007739"/>
    </source>
</evidence>
<feature type="region of interest" description="Disordered" evidence="12">
    <location>
        <begin position="1"/>
        <end position="28"/>
    </location>
</feature>
<dbReference type="SUPFAM" id="SSF53955">
    <property type="entry name" value="Lysozyme-like"/>
    <property type="match status" value="1"/>
</dbReference>
<evidence type="ECO:0000256" key="2">
    <source>
        <dbReference type="ARBA" id="ARBA00007090"/>
    </source>
</evidence>
<evidence type="ECO:0000256" key="8">
    <source>
        <dbReference type="ARBA" id="ARBA00022801"/>
    </source>
</evidence>
<comment type="catalytic activity">
    <reaction evidence="11">
        <text>[GlcNAc-(1-&gt;4)-Mur2Ac(oyl-L-Ala-gamma-D-Glu-L-Lys-D-Ala-D-Ala)](n)-di-trans,octa-cis-undecaprenyl diphosphate + beta-D-GlcNAc-(1-&gt;4)-Mur2Ac(oyl-L-Ala-gamma-D-Glu-L-Lys-D-Ala-D-Ala)-di-trans,octa-cis-undecaprenyl diphosphate = [GlcNAc-(1-&gt;4)-Mur2Ac(oyl-L-Ala-gamma-D-Glu-L-Lys-D-Ala-D-Ala)](n+1)-di-trans,octa-cis-undecaprenyl diphosphate + di-trans,octa-cis-undecaprenyl diphosphate + H(+)</text>
        <dbReference type="Rhea" id="RHEA:23708"/>
        <dbReference type="Rhea" id="RHEA-COMP:9602"/>
        <dbReference type="Rhea" id="RHEA-COMP:9603"/>
        <dbReference type="ChEBI" id="CHEBI:15378"/>
        <dbReference type="ChEBI" id="CHEBI:58405"/>
        <dbReference type="ChEBI" id="CHEBI:60033"/>
        <dbReference type="ChEBI" id="CHEBI:78435"/>
        <dbReference type="EC" id="2.4.99.28"/>
    </reaction>
</comment>
<evidence type="ECO:0000256" key="6">
    <source>
        <dbReference type="ARBA" id="ARBA00022676"/>
    </source>
</evidence>
<keyword evidence="9" id="KW-0511">Multifunctional enzyme</keyword>
<comment type="similarity">
    <text evidence="3">In the N-terminal section; belongs to the glycosyltransferase 51 family.</text>
</comment>
<keyword evidence="17" id="KW-1185">Reference proteome</keyword>
<dbReference type="Gene3D" id="3.40.710.10">
    <property type="entry name" value="DD-peptidase/beta-lactamase superfamily"/>
    <property type="match status" value="1"/>
</dbReference>
<evidence type="ECO:0000256" key="9">
    <source>
        <dbReference type="ARBA" id="ARBA00023268"/>
    </source>
</evidence>
<keyword evidence="4" id="KW-0121">Carboxypeptidase</keyword>
<evidence type="ECO:0000256" key="12">
    <source>
        <dbReference type="SAM" id="MobiDB-lite"/>
    </source>
</evidence>
<dbReference type="InterPro" id="IPR001264">
    <property type="entry name" value="Glyco_trans_51"/>
</dbReference>
<evidence type="ECO:0000313" key="16">
    <source>
        <dbReference type="EMBL" id="MDP4540887.1"/>
    </source>
</evidence>
<comment type="similarity">
    <text evidence="2">In the C-terminal section; belongs to the transpeptidase family.</text>
</comment>
<dbReference type="InterPro" id="IPR012338">
    <property type="entry name" value="Beta-lactam/transpept-like"/>
</dbReference>
<keyword evidence="8" id="KW-0378">Hydrolase</keyword>
<comment type="pathway">
    <text evidence="1">Cell wall biogenesis; peptidoglycan biosynthesis.</text>
</comment>
<dbReference type="EC" id="2.4.99.28" evidence="10"/>
<dbReference type="RefSeq" id="WP_305930889.1">
    <property type="nucleotide sequence ID" value="NZ_JAVAIL010000007.1"/>
</dbReference>
<evidence type="ECO:0000259" key="14">
    <source>
        <dbReference type="Pfam" id="PF00905"/>
    </source>
</evidence>